<feature type="repeat" description="ANK" evidence="3">
    <location>
        <begin position="936"/>
        <end position="969"/>
    </location>
</feature>
<feature type="repeat" description="ANK" evidence="3">
    <location>
        <begin position="765"/>
        <end position="797"/>
    </location>
</feature>
<dbReference type="Proteomes" id="UP000286045">
    <property type="component" value="Unassembled WGS sequence"/>
</dbReference>
<feature type="repeat" description="ANK" evidence="3">
    <location>
        <begin position="1075"/>
        <end position="1107"/>
    </location>
</feature>
<evidence type="ECO:0000313" key="6">
    <source>
        <dbReference type="EMBL" id="RWA07972.1"/>
    </source>
</evidence>
<dbReference type="EMBL" id="RYZI01000226">
    <property type="protein sequence ID" value="RWA07972.1"/>
    <property type="molecule type" value="Genomic_DNA"/>
</dbReference>
<keyword evidence="7" id="KW-1185">Reference proteome</keyword>
<dbReference type="PROSITE" id="PS50088">
    <property type="entry name" value="ANK_REPEAT"/>
    <property type="match status" value="8"/>
</dbReference>
<dbReference type="Pfam" id="PF00023">
    <property type="entry name" value="Ank"/>
    <property type="match status" value="4"/>
</dbReference>
<dbReference type="AlphaFoldDB" id="A0A439D0J6"/>
<dbReference type="STRING" id="363999.A0A439D0J6"/>
<feature type="domain" description="Nephrocystin 3-like N-terminal" evidence="5">
    <location>
        <begin position="253"/>
        <end position="415"/>
    </location>
</feature>
<dbReference type="InterPro" id="IPR056884">
    <property type="entry name" value="NPHP3-like_N"/>
</dbReference>
<dbReference type="InterPro" id="IPR002110">
    <property type="entry name" value="Ankyrin_rpt"/>
</dbReference>
<gene>
    <name evidence="6" type="ORF">EKO27_g7139</name>
</gene>
<sequence>MSFGYSVSDFLYLIQLTDRLRKRFVQAPEEFIAISNAITSLSNVLQDVGTTTRTVELTEWQKSALALNISGCNSALDRLSKIADENSCLKVTASHSLRDWPIRALRRVRLDGNEIHNICSHIEFQVSTLNCFLVSLNNKVSHSATTGIRKLQDDVDNTQTEIKALSSSIDGVRSGVNSVQAGVGTTQADVSKTLKGMDRLQTSLDEVRISIQKQNEQENIRQNRDEEEAILHWLSQIDFADQQTDLLRRREPGTGEWLLTSSKYRSWIKSRRQTLFCPGVPGAGKSMIASIVIDDLSKTFRHDNSVAVAYLFYNFRCMHEQQPEDLLASLVKQILHDWPVPAEVKDLFKVHKPRRTRPSLNEISSVLSSICALFTHVFIVVDALDECQREHREKFLSEIFNLQKTKPLNLFATSRMIPEIESFFDDSEQLEVRATVDDVHKYLNTRISHLPTFIRGIRDEIKTEICKAVDGIFLLAQLYVNSLEGKRSIKAVRGALNNLRTGCSAYDTIYSSALQRIEDQVKDARELAKQVISWITWSRRPISMTELQHALGIELGSPSLDEDNLPDVDYMVSVCAGLVTVDHESRVIRLVHYTAQEYLERSWEPQAAKFEADMSATCITLLSFDYFKSGICKTDRGFEERLQAYPFYDYSARNWGNHARAGEVLDDVVFCFLRDKAKVEAAGQALAVSYEVRSQDVRGTTTGIHLAAHFGLTEAVRVFLEDGWPPDAMDGYSRTPLSWAVREGHEDVAKLLLESGVDASSRDYLGRTPLCYASRGGFKAIVEKLLEKEVDADAKDNLGRSPLSWAAENGHGGGHIDVVDVLLRAGVSPDLVDKRGESPLACAVSRRNEGLVRLLLKGGANPNFRYGDGRTGLSHAAGEGNNSIVGLLLGADKIDPNLKNPDGQGPLSCAAEAGHSSVVALLLDHPGVAPNAEDADGWTPLMAAADEGHEATVAVLLAKDGVDVNRKNIWNQTPLSRAARNGHANVVKMLLGKEEIEVDSADTSGWTPLIQAARHGHSSTIGELLKTSGVNILHADTAGRTALSWAAGQGYEALVECLLWQPAAGLVSLDYQDKAGRTPLSWAAGNGYEAAVRVLLHAGAIVASVDCCGRAPLAFAALNGHCAVVRLLLEAGAALDACHGLNGWTALQLATLQAHREVELLLQAHGALSEGTDFFGLELLYRSGSVPIGRAIDGIVEAVR</sequence>
<evidence type="ECO:0000256" key="3">
    <source>
        <dbReference type="PROSITE-ProRule" id="PRU00023"/>
    </source>
</evidence>
<dbReference type="SUPFAM" id="SSF52540">
    <property type="entry name" value="P-loop containing nucleoside triphosphate hydrolases"/>
    <property type="match status" value="1"/>
</dbReference>
<dbReference type="PROSITE" id="PS50297">
    <property type="entry name" value="ANK_REP_REGION"/>
    <property type="match status" value="7"/>
</dbReference>
<feature type="repeat" description="ANK" evidence="3">
    <location>
        <begin position="798"/>
        <end position="834"/>
    </location>
</feature>
<dbReference type="InterPro" id="IPR027417">
    <property type="entry name" value="P-loop_NTPase"/>
</dbReference>
<feature type="domain" description="GPI inositol-deacylase winged helix" evidence="4">
    <location>
        <begin position="523"/>
        <end position="601"/>
    </location>
</feature>
<proteinExistence type="predicted"/>
<dbReference type="InterPro" id="IPR050889">
    <property type="entry name" value="Dendritic_Spine_Reg/Scaffold"/>
</dbReference>
<evidence type="ECO:0000313" key="7">
    <source>
        <dbReference type="Proteomes" id="UP000286045"/>
    </source>
</evidence>
<keyword evidence="1" id="KW-0677">Repeat</keyword>
<organism evidence="6 7">
    <name type="scientific">Xylaria grammica</name>
    <dbReference type="NCBI Taxonomy" id="363999"/>
    <lineage>
        <taxon>Eukaryota</taxon>
        <taxon>Fungi</taxon>
        <taxon>Dikarya</taxon>
        <taxon>Ascomycota</taxon>
        <taxon>Pezizomycotina</taxon>
        <taxon>Sordariomycetes</taxon>
        <taxon>Xylariomycetidae</taxon>
        <taxon>Xylariales</taxon>
        <taxon>Xylariaceae</taxon>
        <taxon>Xylaria</taxon>
    </lineage>
</organism>
<reference evidence="6 7" key="1">
    <citation type="submission" date="2018-12" db="EMBL/GenBank/DDBJ databases">
        <title>Draft genome sequence of Xylaria grammica IHI A82.</title>
        <authorList>
            <person name="Buettner E."/>
            <person name="Kellner H."/>
        </authorList>
    </citation>
    <scope>NUCLEOTIDE SEQUENCE [LARGE SCALE GENOMIC DNA]</scope>
    <source>
        <strain evidence="6 7">IHI A82</strain>
    </source>
</reference>
<dbReference type="Gene3D" id="3.40.50.300">
    <property type="entry name" value="P-loop containing nucleotide triphosphate hydrolases"/>
    <property type="match status" value="1"/>
</dbReference>
<dbReference type="SMART" id="SM00248">
    <property type="entry name" value="ANK"/>
    <property type="match status" value="14"/>
</dbReference>
<feature type="repeat" description="ANK" evidence="3">
    <location>
        <begin position="835"/>
        <end position="867"/>
    </location>
</feature>
<evidence type="ECO:0000259" key="4">
    <source>
        <dbReference type="Pfam" id="PF22939"/>
    </source>
</evidence>
<dbReference type="Pfam" id="PF22939">
    <property type="entry name" value="WHD_GPIID"/>
    <property type="match status" value="1"/>
</dbReference>
<dbReference type="PANTHER" id="PTHR24166">
    <property type="entry name" value="ROLLING PEBBLES, ISOFORM B"/>
    <property type="match status" value="1"/>
</dbReference>
<dbReference type="SUPFAM" id="SSF48403">
    <property type="entry name" value="Ankyrin repeat"/>
    <property type="match status" value="2"/>
</dbReference>
<dbReference type="Pfam" id="PF24883">
    <property type="entry name" value="NPHP3_N"/>
    <property type="match status" value="1"/>
</dbReference>
<dbReference type="PANTHER" id="PTHR24166:SF48">
    <property type="entry name" value="PROTEIN VAPYRIN"/>
    <property type="match status" value="1"/>
</dbReference>
<protein>
    <submittedName>
        <fullName evidence="6">Uncharacterized protein</fullName>
    </submittedName>
</protein>
<dbReference type="Pfam" id="PF12796">
    <property type="entry name" value="Ank_2"/>
    <property type="match status" value="4"/>
</dbReference>
<name>A0A439D0J6_9PEZI</name>
<dbReference type="InterPro" id="IPR054471">
    <property type="entry name" value="GPIID_WHD"/>
</dbReference>
<dbReference type="InterPro" id="IPR036770">
    <property type="entry name" value="Ankyrin_rpt-contain_sf"/>
</dbReference>
<evidence type="ECO:0000256" key="1">
    <source>
        <dbReference type="ARBA" id="ARBA00022737"/>
    </source>
</evidence>
<dbReference type="Gene3D" id="1.25.40.20">
    <property type="entry name" value="Ankyrin repeat-containing domain"/>
    <property type="match status" value="3"/>
</dbReference>
<accession>A0A439D0J6</accession>
<evidence type="ECO:0000256" key="2">
    <source>
        <dbReference type="ARBA" id="ARBA00023043"/>
    </source>
</evidence>
<feature type="repeat" description="ANK" evidence="3">
    <location>
        <begin position="732"/>
        <end position="764"/>
    </location>
</feature>
<feature type="repeat" description="ANK" evidence="3">
    <location>
        <begin position="1108"/>
        <end position="1140"/>
    </location>
</feature>
<keyword evidence="2 3" id="KW-0040">ANK repeat</keyword>
<feature type="repeat" description="ANK" evidence="3">
    <location>
        <begin position="1004"/>
        <end position="1037"/>
    </location>
</feature>
<evidence type="ECO:0000259" key="5">
    <source>
        <dbReference type="Pfam" id="PF24883"/>
    </source>
</evidence>
<comment type="caution">
    <text evidence="6">The sequence shown here is derived from an EMBL/GenBank/DDBJ whole genome shotgun (WGS) entry which is preliminary data.</text>
</comment>